<evidence type="ECO:0000259" key="12">
    <source>
        <dbReference type="Pfam" id="PF00156"/>
    </source>
</evidence>
<comment type="pathway">
    <text evidence="4 11">Purine metabolism; AMP biosynthesis via salvage pathway; AMP from adenine: step 1/1.</text>
</comment>
<dbReference type="Pfam" id="PF00156">
    <property type="entry name" value="Pribosyltran"/>
    <property type="match status" value="1"/>
</dbReference>
<evidence type="ECO:0000256" key="1">
    <source>
        <dbReference type="ARBA" id="ARBA00000868"/>
    </source>
</evidence>
<dbReference type="KEGG" id="plon:Pla110_03630"/>
<dbReference type="Gene3D" id="3.40.50.2020">
    <property type="match status" value="1"/>
</dbReference>
<comment type="function">
    <text evidence="2 11">Catalyzes a salvage reaction resulting in the formation of AMP, that is energically less costly than de novo synthesis.</text>
</comment>
<keyword evidence="8 11" id="KW-0328">Glycosyltransferase</keyword>
<keyword evidence="14" id="KW-1185">Reference proteome</keyword>
<name>A0A518CHE9_9PLAN</name>
<comment type="similarity">
    <text evidence="5 11">Belongs to the purine/pyrimidine phosphoribosyltransferase family.</text>
</comment>
<keyword evidence="7 11" id="KW-0963">Cytoplasm</keyword>
<dbReference type="NCBIfam" id="TIGR01090">
    <property type="entry name" value="apt"/>
    <property type="match status" value="1"/>
</dbReference>
<dbReference type="InterPro" id="IPR005764">
    <property type="entry name" value="Ade_phspho_trans"/>
</dbReference>
<evidence type="ECO:0000256" key="2">
    <source>
        <dbReference type="ARBA" id="ARBA00003968"/>
    </source>
</evidence>
<evidence type="ECO:0000256" key="9">
    <source>
        <dbReference type="ARBA" id="ARBA00022679"/>
    </source>
</evidence>
<dbReference type="CDD" id="cd06223">
    <property type="entry name" value="PRTases_typeI"/>
    <property type="match status" value="1"/>
</dbReference>
<dbReference type="SUPFAM" id="SSF53271">
    <property type="entry name" value="PRTase-like"/>
    <property type="match status" value="1"/>
</dbReference>
<dbReference type="InterPro" id="IPR050054">
    <property type="entry name" value="UPRTase/APRTase"/>
</dbReference>
<dbReference type="NCBIfam" id="NF002634">
    <property type="entry name" value="PRK02304.1-3"/>
    <property type="match status" value="1"/>
</dbReference>
<dbReference type="UniPathway" id="UPA00588">
    <property type="reaction ID" value="UER00646"/>
</dbReference>
<dbReference type="GO" id="GO:0003999">
    <property type="term" value="F:adenine phosphoribosyltransferase activity"/>
    <property type="evidence" value="ECO:0007669"/>
    <property type="project" value="UniProtKB-UniRule"/>
</dbReference>
<dbReference type="FunFam" id="3.40.50.2020:FF:000021">
    <property type="entry name" value="Adenine phosphoribosyltransferase"/>
    <property type="match status" value="1"/>
</dbReference>
<dbReference type="GO" id="GO:0044209">
    <property type="term" value="P:AMP salvage"/>
    <property type="evidence" value="ECO:0007669"/>
    <property type="project" value="UniProtKB-UniRule"/>
</dbReference>
<dbReference type="GO" id="GO:0005737">
    <property type="term" value="C:cytoplasm"/>
    <property type="evidence" value="ECO:0007669"/>
    <property type="project" value="UniProtKB-SubCell"/>
</dbReference>
<evidence type="ECO:0000256" key="4">
    <source>
        <dbReference type="ARBA" id="ARBA00004659"/>
    </source>
</evidence>
<comment type="subunit">
    <text evidence="11">Homodimer.</text>
</comment>
<dbReference type="GO" id="GO:0006168">
    <property type="term" value="P:adenine salvage"/>
    <property type="evidence" value="ECO:0007669"/>
    <property type="project" value="InterPro"/>
</dbReference>
<dbReference type="EC" id="2.4.2.7" evidence="6 11"/>
<dbReference type="HAMAP" id="MF_00004">
    <property type="entry name" value="Aden_phosphoribosyltr"/>
    <property type="match status" value="1"/>
</dbReference>
<gene>
    <name evidence="11 13" type="primary">apt</name>
    <name evidence="13" type="ORF">Pla110_03630</name>
</gene>
<dbReference type="GO" id="GO:0006166">
    <property type="term" value="P:purine ribonucleoside salvage"/>
    <property type="evidence" value="ECO:0007669"/>
    <property type="project" value="UniProtKB-UniRule"/>
</dbReference>
<evidence type="ECO:0000313" key="14">
    <source>
        <dbReference type="Proteomes" id="UP000317178"/>
    </source>
</evidence>
<keyword evidence="10 11" id="KW-0660">Purine salvage</keyword>
<dbReference type="PANTHER" id="PTHR32315">
    <property type="entry name" value="ADENINE PHOSPHORIBOSYLTRANSFERASE"/>
    <property type="match status" value="1"/>
</dbReference>
<evidence type="ECO:0000256" key="3">
    <source>
        <dbReference type="ARBA" id="ARBA00004496"/>
    </source>
</evidence>
<sequence length="175" mass="19320">MTTDLDLQNYIRNIPDFPKPGILFRDITPMLASPEAFQQAIDLLAEEYKDQGVTAIVSAEARGFIFAAPLALALKARFIPVRKPGKLPFDTHSFHYELEYGTDTLEMHTDALEPGDRVLLLDDLLATGGTMGACIQMTEKAEATVVGCAFVIELCGLNGRRNLRGKDVFTLIEYP</sequence>
<dbReference type="InterPro" id="IPR029057">
    <property type="entry name" value="PRTase-like"/>
</dbReference>
<comment type="subcellular location">
    <subcellularLocation>
        <location evidence="3 11">Cytoplasm</location>
    </subcellularLocation>
</comment>
<feature type="domain" description="Phosphoribosyltransferase" evidence="12">
    <location>
        <begin position="31"/>
        <end position="152"/>
    </location>
</feature>
<evidence type="ECO:0000256" key="5">
    <source>
        <dbReference type="ARBA" id="ARBA00008391"/>
    </source>
</evidence>
<evidence type="ECO:0000256" key="11">
    <source>
        <dbReference type="HAMAP-Rule" id="MF_00004"/>
    </source>
</evidence>
<evidence type="ECO:0000256" key="6">
    <source>
        <dbReference type="ARBA" id="ARBA00011893"/>
    </source>
</evidence>
<dbReference type="PANTHER" id="PTHR32315:SF3">
    <property type="entry name" value="ADENINE PHOSPHORIBOSYLTRANSFERASE"/>
    <property type="match status" value="1"/>
</dbReference>
<dbReference type="GO" id="GO:0016208">
    <property type="term" value="F:AMP binding"/>
    <property type="evidence" value="ECO:0007669"/>
    <property type="project" value="TreeGrafter"/>
</dbReference>
<dbReference type="EMBL" id="CP036281">
    <property type="protein sequence ID" value="QDU78659.1"/>
    <property type="molecule type" value="Genomic_DNA"/>
</dbReference>
<dbReference type="NCBIfam" id="NF002636">
    <property type="entry name" value="PRK02304.1-5"/>
    <property type="match status" value="1"/>
</dbReference>
<evidence type="ECO:0000313" key="13">
    <source>
        <dbReference type="EMBL" id="QDU78659.1"/>
    </source>
</evidence>
<protein>
    <recommendedName>
        <fullName evidence="6 11">Adenine phosphoribosyltransferase</fullName>
        <shortName evidence="11">APRT</shortName>
        <ecNumber evidence="6 11">2.4.2.7</ecNumber>
    </recommendedName>
</protein>
<keyword evidence="9 11" id="KW-0808">Transferase</keyword>
<dbReference type="Proteomes" id="UP000317178">
    <property type="component" value="Chromosome"/>
</dbReference>
<dbReference type="AlphaFoldDB" id="A0A518CHE9"/>
<reference evidence="13 14" key="1">
    <citation type="submission" date="2019-02" db="EMBL/GenBank/DDBJ databases">
        <title>Deep-cultivation of Planctomycetes and their phenomic and genomic characterization uncovers novel biology.</title>
        <authorList>
            <person name="Wiegand S."/>
            <person name="Jogler M."/>
            <person name="Boedeker C."/>
            <person name="Pinto D."/>
            <person name="Vollmers J."/>
            <person name="Rivas-Marin E."/>
            <person name="Kohn T."/>
            <person name="Peeters S.H."/>
            <person name="Heuer A."/>
            <person name="Rast P."/>
            <person name="Oberbeckmann S."/>
            <person name="Bunk B."/>
            <person name="Jeske O."/>
            <person name="Meyerdierks A."/>
            <person name="Storesund J.E."/>
            <person name="Kallscheuer N."/>
            <person name="Luecker S."/>
            <person name="Lage O.M."/>
            <person name="Pohl T."/>
            <person name="Merkel B.J."/>
            <person name="Hornburger P."/>
            <person name="Mueller R.-W."/>
            <person name="Bruemmer F."/>
            <person name="Labrenz M."/>
            <person name="Spormann A.M."/>
            <person name="Op den Camp H."/>
            <person name="Overmann J."/>
            <person name="Amann R."/>
            <person name="Jetten M.S.M."/>
            <person name="Mascher T."/>
            <person name="Medema M.H."/>
            <person name="Devos D.P."/>
            <person name="Kaster A.-K."/>
            <person name="Ovreas L."/>
            <person name="Rohde M."/>
            <person name="Galperin M.Y."/>
            <person name="Jogler C."/>
        </authorList>
    </citation>
    <scope>NUCLEOTIDE SEQUENCE [LARGE SCALE GENOMIC DNA]</scope>
    <source>
        <strain evidence="13 14">Pla110</strain>
    </source>
</reference>
<comment type="catalytic activity">
    <reaction evidence="1 11">
        <text>AMP + diphosphate = 5-phospho-alpha-D-ribose 1-diphosphate + adenine</text>
        <dbReference type="Rhea" id="RHEA:16609"/>
        <dbReference type="ChEBI" id="CHEBI:16708"/>
        <dbReference type="ChEBI" id="CHEBI:33019"/>
        <dbReference type="ChEBI" id="CHEBI:58017"/>
        <dbReference type="ChEBI" id="CHEBI:456215"/>
        <dbReference type="EC" id="2.4.2.7"/>
    </reaction>
</comment>
<dbReference type="RefSeq" id="WP_144992593.1">
    <property type="nucleotide sequence ID" value="NZ_CP036281.1"/>
</dbReference>
<organism evidence="13 14">
    <name type="scientific">Polystyrenella longa</name>
    <dbReference type="NCBI Taxonomy" id="2528007"/>
    <lineage>
        <taxon>Bacteria</taxon>
        <taxon>Pseudomonadati</taxon>
        <taxon>Planctomycetota</taxon>
        <taxon>Planctomycetia</taxon>
        <taxon>Planctomycetales</taxon>
        <taxon>Planctomycetaceae</taxon>
        <taxon>Polystyrenella</taxon>
    </lineage>
</organism>
<evidence type="ECO:0000256" key="10">
    <source>
        <dbReference type="ARBA" id="ARBA00022726"/>
    </source>
</evidence>
<accession>A0A518CHE9</accession>
<evidence type="ECO:0000256" key="7">
    <source>
        <dbReference type="ARBA" id="ARBA00022490"/>
    </source>
</evidence>
<dbReference type="GO" id="GO:0002055">
    <property type="term" value="F:adenine binding"/>
    <property type="evidence" value="ECO:0007669"/>
    <property type="project" value="TreeGrafter"/>
</dbReference>
<proteinExistence type="inferred from homology"/>
<evidence type="ECO:0000256" key="8">
    <source>
        <dbReference type="ARBA" id="ARBA00022676"/>
    </source>
</evidence>
<dbReference type="InterPro" id="IPR000836">
    <property type="entry name" value="PRTase_dom"/>
</dbReference>
<dbReference type="OrthoDB" id="9803963at2"/>